<dbReference type="EMBL" id="CAMXCT010006780">
    <property type="protein sequence ID" value="CAI4019945.1"/>
    <property type="molecule type" value="Genomic_DNA"/>
</dbReference>
<reference evidence="1" key="1">
    <citation type="submission" date="2022-10" db="EMBL/GenBank/DDBJ databases">
        <authorList>
            <person name="Chen Y."/>
            <person name="Dougan E. K."/>
            <person name="Chan C."/>
            <person name="Rhodes N."/>
            <person name="Thang M."/>
        </authorList>
    </citation>
    <scope>NUCLEOTIDE SEQUENCE</scope>
</reference>
<dbReference type="OrthoDB" id="406011at2759"/>
<gene>
    <name evidence="1" type="ORF">C1SCF055_LOCUS44401</name>
</gene>
<comment type="caution">
    <text evidence="1">The sequence shown here is derived from an EMBL/GenBank/DDBJ whole genome shotgun (WGS) entry which is preliminary data.</text>
</comment>
<protein>
    <submittedName>
        <fullName evidence="3">Reverse transcriptase Ty1/copia-type domain-containing protein</fullName>
    </submittedName>
</protein>
<keyword evidence="4" id="KW-1185">Reference proteome</keyword>
<keyword evidence="3" id="KW-0548">Nucleotidyltransferase</keyword>
<dbReference type="Proteomes" id="UP001152797">
    <property type="component" value="Unassembled WGS sequence"/>
</dbReference>
<dbReference type="EMBL" id="CAMXCT030006780">
    <property type="protein sequence ID" value="CAL4807257.1"/>
    <property type="molecule type" value="Genomic_DNA"/>
</dbReference>
<keyword evidence="3" id="KW-0695">RNA-directed DNA polymerase</keyword>
<evidence type="ECO:0000313" key="2">
    <source>
        <dbReference type="EMBL" id="CAL1173320.1"/>
    </source>
</evidence>
<sequence>MGETQSSPEWAERNPYYDNTDHQIADDLAQKHMAIGCQKANLHENWAKLGLPSPAEGGVPWYWFYSRLRYGKYPPTRWVEGITIVEENEFGEQWTTQVQFAKGGSRRMPMDENFSQDWSRRPVRSVC</sequence>
<dbReference type="AlphaFoldDB" id="A0A9P1M614"/>
<evidence type="ECO:0000313" key="3">
    <source>
        <dbReference type="EMBL" id="CAL4807257.1"/>
    </source>
</evidence>
<dbReference type="GO" id="GO:0003964">
    <property type="term" value="F:RNA-directed DNA polymerase activity"/>
    <property type="evidence" value="ECO:0007669"/>
    <property type="project" value="UniProtKB-KW"/>
</dbReference>
<name>A0A9P1M614_9DINO</name>
<organism evidence="1">
    <name type="scientific">Cladocopium goreaui</name>
    <dbReference type="NCBI Taxonomy" id="2562237"/>
    <lineage>
        <taxon>Eukaryota</taxon>
        <taxon>Sar</taxon>
        <taxon>Alveolata</taxon>
        <taxon>Dinophyceae</taxon>
        <taxon>Suessiales</taxon>
        <taxon>Symbiodiniaceae</taxon>
        <taxon>Cladocopium</taxon>
    </lineage>
</organism>
<dbReference type="EMBL" id="CAMXCT020006780">
    <property type="protein sequence ID" value="CAL1173320.1"/>
    <property type="molecule type" value="Genomic_DNA"/>
</dbReference>
<evidence type="ECO:0000313" key="1">
    <source>
        <dbReference type="EMBL" id="CAI4019945.1"/>
    </source>
</evidence>
<keyword evidence="3" id="KW-0808">Transferase</keyword>
<proteinExistence type="predicted"/>
<evidence type="ECO:0000313" key="4">
    <source>
        <dbReference type="Proteomes" id="UP001152797"/>
    </source>
</evidence>
<reference evidence="2" key="2">
    <citation type="submission" date="2024-04" db="EMBL/GenBank/DDBJ databases">
        <authorList>
            <person name="Chen Y."/>
            <person name="Shah S."/>
            <person name="Dougan E. K."/>
            <person name="Thang M."/>
            <person name="Chan C."/>
        </authorList>
    </citation>
    <scope>NUCLEOTIDE SEQUENCE [LARGE SCALE GENOMIC DNA]</scope>
</reference>
<accession>A0A9P1M614</accession>